<dbReference type="InterPro" id="IPR013210">
    <property type="entry name" value="LRR_N_plant-typ"/>
</dbReference>
<keyword evidence="3" id="KW-1003">Cell membrane</keyword>
<keyword evidence="7" id="KW-0677">Repeat</keyword>
<dbReference type="SMART" id="SM00369">
    <property type="entry name" value="LRR_TYP"/>
    <property type="match status" value="4"/>
</dbReference>
<dbReference type="EnsemblPlants" id="EMT23680">
    <property type="protein sequence ID" value="EMT23680"/>
    <property type="gene ID" value="F775_19795"/>
</dbReference>
<keyword evidence="6" id="KW-0732">Signal</keyword>
<keyword evidence="9" id="KW-0472">Membrane</keyword>
<dbReference type="InterPro" id="IPR046956">
    <property type="entry name" value="RLP23-like"/>
</dbReference>
<dbReference type="Gene3D" id="3.80.10.10">
    <property type="entry name" value="Ribonuclease Inhibitor"/>
    <property type="match status" value="3"/>
</dbReference>
<keyword evidence="5" id="KW-0812">Transmembrane</keyword>
<keyword evidence="10" id="KW-0325">Glycoprotein</keyword>
<dbReference type="PANTHER" id="PTHR48063">
    <property type="entry name" value="LRR RECEPTOR-LIKE KINASE"/>
    <property type="match status" value="1"/>
</dbReference>
<protein>
    <submittedName>
        <fullName evidence="13">LRR receptor-like serine/threonine-protein kinase FLS2</fullName>
    </submittedName>
</protein>
<feature type="domain" description="Disease resistance R13L4/SHOC-2-like LRR" evidence="12">
    <location>
        <begin position="441"/>
        <end position="679"/>
    </location>
</feature>
<evidence type="ECO:0000256" key="9">
    <source>
        <dbReference type="ARBA" id="ARBA00023136"/>
    </source>
</evidence>
<evidence type="ECO:0000256" key="4">
    <source>
        <dbReference type="ARBA" id="ARBA00022614"/>
    </source>
</evidence>
<dbReference type="Pfam" id="PF08263">
    <property type="entry name" value="LRRNT_2"/>
    <property type="match status" value="1"/>
</dbReference>
<accession>M8BFG7</accession>
<dbReference type="InterPro" id="IPR032675">
    <property type="entry name" value="LRR_dom_sf"/>
</dbReference>
<dbReference type="GO" id="GO:0005886">
    <property type="term" value="C:plasma membrane"/>
    <property type="evidence" value="ECO:0007669"/>
    <property type="project" value="UniProtKB-SubCell"/>
</dbReference>
<evidence type="ECO:0000256" key="8">
    <source>
        <dbReference type="ARBA" id="ARBA00022989"/>
    </source>
</evidence>
<evidence type="ECO:0000256" key="5">
    <source>
        <dbReference type="ARBA" id="ARBA00022692"/>
    </source>
</evidence>
<name>M8BFG7_AEGTA</name>
<comment type="similarity">
    <text evidence="2">Belongs to the RLP family.</text>
</comment>
<reference evidence="13" key="1">
    <citation type="submission" date="2015-06" db="UniProtKB">
        <authorList>
            <consortium name="EnsemblPlants"/>
        </authorList>
    </citation>
    <scope>IDENTIFICATION</scope>
</reference>
<evidence type="ECO:0000259" key="11">
    <source>
        <dbReference type="Pfam" id="PF08263"/>
    </source>
</evidence>
<evidence type="ECO:0000256" key="2">
    <source>
        <dbReference type="ARBA" id="ARBA00009592"/>
    </source>
</evidence>
<dbReference type="ExpressionAtlas" id="M8BFG7">
    <property type="expression patterns" value="baseline"/>
</dbReference>
<feature type="domain" description="Leucine-rich repeat-containing N-terminal plant-type" evidence="11">
    <location>
        <begin position="263"/>
        <end position="290"/>
    </location>
</feature>
<keyword evidence="8" id="KW-1133">Transmembrane helix</keyword>
<proteinExistence type="inferred from homology"/>
<dbReference type="Pfam" id="PF00560">
    <property type="entry name" value="LRR_1"/>
    <property type="match status" value="2"/>
</dbReference>
<dbReference type="InterPro" id="IPR003591">
    <property type="entry name" value="Leu-rich_rpt_typical-subtyp"/>
</dbReference>
<sequence>MDSGTSLFKRGYCGDGGILLVDLCHRAPPLRRRLLPRRGGACEVVQERMQIVVCIDDVCKTEHVVLGSWFVDGRYGFLLQRFSRGGVPDLEFDGMLGVLPQSDSFNGNDFTFGEPPWRVHGNCPSVLLSKMASDTSAEMATAVEQPWLSDYPNPGDGTINIPCDRMVIWCSDFVRLVGGFELIPVIMLSDSGMVGKVSGVPNLGVLPHREYPMVGSTRYFPRPGGLRQRWGLRELIVGKDDELLQTDTKAIARADLTEICVQAGLTDPTNYLSSWRAEEDCCRWMGVGCSNQTGHVIKLQVNSYNYGTLVEGNIGGEINPSLLNLRHLKHLDLSSNYFGGRSIPEFIGGLRSLTHLDLSDSFFGGRIPPHLGNLSNLVSLDLSSQLPGCYSPDLSWMSRLRKLQYLIMSAVNLSASIDWTHTVNMLPSLVILDLAFCGLRNIMPPPLHSNLTSLEVLCLESNPFNSSLGAHHLVWDLPMLRHLSMYDCRIQGPIPAAVGNMTSIQHMILMGNNFMGMVPSTFKKLKRLKVLMLSKNSISGSTEDLFHRLPAYGLQELYLDYNNLTGGLPNRLEDFSSLTTLWLNNNDLSGEIQVGIRKLTKLKELLVNSNNLLGTLTEHHFTNLSSLQVLWISDNSLTILVNNTWNAPFKLTSGGFRSCILVPQFPIWVVRSRINTLHYRNQLLCHLPWRTAKTRTELCRQPRTANSSGKDRVGKHLICRLLFAADGKEAFVVSGGRQRRCTANSRC</sequence>
<evidence type="ECO:0000313" key="13">
    <source>
        <dbReference type="EnsemblPlants" id="EMT23680"/>
    </source>
</evidence>
<dbReference type="InterPro" id="IPR055414">
    <property type="entry name" value="LRR_R13L4/SHOC2-like"/>
</dbReference>
<evidence type="ECO:0000256" key="1">
    <source>
        <dbReference type="ARBA" id="ARBA00004251"/>
    </source>
</evidence>
<dbReference type="InterPro" id="IPR001611">
    <property type="entry name" value="Leu-rich_rpt"/>
</dbReference>
<dbReference type="PANTHER" id="PTHR48063:SF51">
    <property type="entry name" value="LEUCINE-RICH REPEAT-CONTAINING N-TERMINAL PLANT-TYPE DOMAIN-CONTAINING PROTEIN"/>
    <property type="match status" value="1"/>
</dbReference>
<dbReference type="SUPFAM" id="SSF52047">
    <property type="entry name" value="RNI-like"/>
    <property type="match status" value="1"/>
</dbReference>
<keyword evidence="4" id="KW-0433">Leucine-rich repeat</keyword>
<dbReference type="Pfam" id="PF23598">
    <property type="entry name" value="LRR_14"/>
    <property type="match status" value="1"/>
</dbReference>
<evidence type="ECO:0000259" key="12">
    <source>
        <dbReference type="Pfam" id="PF23598"/>
    </source>
</evidence>
<evidence type="ECO:0000256" key="3">
    <source>
        <dbReference type="ARBA" id="ARBA00022475"/>
    </source>
</evidence>
<evidence type="ECO:0000256" key="10">
    <source>
        <dbReference type="ARBA" id="ARBA00023180"/>
    </source>
</evidence>
<evidence type="ECO:0000256" key="6">
    <source>
        <dbReference type="ARBA" id="ARBA00022729"/>
    </source>
</evidence>
<organism evidence="13">
    <name type="scientific">Aegilops tauschii</name>
    <name type="common">Tausch's goatgrass</name>
    <name type="synonym">Aegilops squarrosa</name>
    <dbReference type="NCBI Taxonomy" id="37682"/>
    <lineage>
        <taxon>Eukaryota</taxon>
        <taxon>Viridiplantae</taxon>
        <taxon>Streptophyta</taxon>
        <taxon>Embryophyta</taxon>
        <taxon>Tracheophyta</taxon>
        <taxon>Spermatophyta</taxon>
        <taxon>Magnoliopsida</taxon>
        <taxon>Liliopsida</taxon>
        <taxon>Poales</taxon>
        <taxon>Poaceae</taxon>
        <taxon>BOP clade</taxon>
        <taxon>Pooideae</taxon>
        <taxon>Triticodae</taxon>
        <taxon>Triticeae</taxon>
        <taxon>Triticinae</taxon>
        <taxon>Aegilops</taxon>
    </lineage>
</organism>
<evidence type="ECO:0000256" key="7">
    <source>
        <dbReference type="ARBA" id="ARBA00022737"/>
    </source>
</evidence>
<comment type="subcellular location">
    <subcellularLocation>
        <location evidence="1">Cell membrane</location>
        <topology evidence="1">Single-pass type I membrane protein</topology>
    </subcellularLocation>
</comment>
<dbReference type="AlphaFoldDB" id="M8BFG7"/>